<keyword evidence="4" id="KW-1185">Reference proteome</keyword>
<name>A0ABN8QW00_9CNID</name>
<feature type="transmembrane region" description="Helical" evidence="2">
    <location>
        <begin position="40"/>
        <end position="60"/>
    </location>
</feature>
<keyword evidence="2" id="KW-0812">Transmembrane</keyword>
<dbReference type="EMBL" id="CALNXI010001508">
    <property type="protein sequence ID" value="CAH3170965.1"/>
    <property type="molecule type" value="Genomic_DNA"/>
</dbReference>
<feature type="transmembrane region" description="Helical" evidence="2">
    <location>
        <begin position="12"/>
        <end position="34"/>
    </location>
</feature>
<keyword evidence="2" id="KW-1133">Transmembrane helix</keyword>
<gene>
    <name evidence="3" type="ORF">PEVE_00007631</name>
</gene>
<evidence type="ECO:0000256" key="1">
    <source>
        <dbReference type="SAM" id="MobiDB-lite"/>
    </source>
</evidence>
<organism evidence="3 4">
    <name type="scientific">Porites evermanni</name>
    <dbReference type="NCBI Taxonomy" id="104178"/>
    <lineage>
        <taxon>Eukaryota</taxon>
        <taxon>Metazoa</taxon>
        <taxon>Cnidaria</taxon>
        <taxon>Anthozoa</taxon>
        <taxon>Hexacorallia</taxon>
        <taxon>Scleractinia</taxon>
        <taxon>Fungiina</taxon>
        <taxon>Poritidae</taxon>
        <taxon>Porites</taxon>
    </lineage>
</organism>
<feature type="compositionally biased region" description="Low complexity" evidence="1">
    <location>
        <begin position="135"/>
        <end position="148"/>
    </location>
</feature>
<dbReference type="Proteomes" id="UP001159427">
    <property type="component" value="Unassembled WGS sequence"/>
</dbReference>
<comment type="caution">
    <text evidence="3">The sequence shown here is derived from an EMBL/GenBank/DDBJ whole genome shotgun (WGS) entry which is preliminary data.</text>
</comment>
<accession>A0ABN8QW00</accession>
<evidence type="ECO:0000313" key="3">
    <source>
        <dbReference type="EMBL" id="CAH3170965.1"/>
    </source>
</evidence>
<feature type="region of interest" description="Disordered" evidence="1">
    <location>
        <begin position="128"/>
        <end position="161"/>
    </location>
</feature>
<keyword evidence="2" id="KW-0472">Membrane</keyword>
<sequence length="161" mass="17685">MVTDKEKFRIFRLIPLIVFIAGVFLTVVGLTGSLKTFRAIGPLVLAFGGFSQLAIAFCWYSRRNLLPAQDTSTNVEQGNYAPEINANQSYTDECASELGSIHHFEIPVPPEPSGPEIMPPSYEEAVNDAYTQNFQDSSVVTSDDQVSSMEETPNESLGEES</sequence>
<protein>
    <submittedName>
        <fullName evidence="3">Uncharacterized protein</fullName>
    </submittedName>
</protein>
<reference evidence="3 4" key="1">
    <citation type="submission" date="2022-05" db="EMBL/GenBank/DDBJ databases">
        <authorList>
            <consortium name="Genoscope - CEA"/>
            <person name="William W."/>
        </authorList>
    </citation>
    <scope>NUCLEOTIDE SEQUENCE [LARGE SCALE GENOMIC DNA]</scope>
</reference>
<evidence type="ECO:0000256" key="2">
    <source>
        <dbReference type="SAM" id="Phobius"/>
    </source>
</evidence>
<proteinExistence type="predicted"/>
<evidence type="ECO:0000313" key="4">
    <source>
        <dbReference type="Proteomes" id="UP001159427"/>
    </source>
</evidence>